<comment type="subunit">
    <text evidence="3">Homodimer.</text>
</comment>
<dbReference type="HOGENOM" id="CLU_026169_0_1_1"/>
<evidence type="ECO:0000313" key="7">
    <source>
        <dbReference type="EMBL" id="CCD22719.1"/>
    </source>
</evidence>
<dbReference type="EMBL" id="HE580267">
    <property type="protein sequence ID" value="CCD22719.1"/>
    <property type="molecule type" value="Genomic_DNA"/>
</dbReference>
<dbReference type="PRINTS" id="PR00073">
    <property type="entry name" value="COPRGNOXDASE"/>
</dbReference>
<dbReference type="GO" id="GO:0004109">
    <property type="term" value="F:coproporphyrinogen oxidase activity"/>
    <property type="evidence" value="ECO:0007669"/>
    <property type="project" value="UniProtKB-EC"/>
</dbReference>
<protein>
    <recommendedName>
        <fullName evidence="4">coproporphyrinogen oxidase</fullName>
        <ecNumber evidence="4">1.3.3.3</ecNumber>
    </recommendedName>
</protein>
<evidence type="ECO:0000256" key="6">
    <source>
        <dbReference type="ARBA" id="ARBA00023244"/>
    </source>
</evidence>
<dbReference type="KEGG" id="ndi:NDAI_0A05640"/>
<dbReference type="STRING" id="1071378.G0W4I1"/>
<evidence type="ECO:0000256" key="1">
    <source>
        <dbReference type="ARBA" id="ARBA00005168"/>
    </source>
</evidence>
<dbReference type="NCBIfam" id="NF003727">
    <property type="entry name" value="PRK05330.1"/>
    <property type="match status" value="1"/>
</dbReference>
<keyword evidence="5" id="KW-0560">Oxidoreductase</keyword>
<keyword evidence="8" id="KW-1185">Reference proteome</keyword>
<evidence type="ECO:0000313" key="8">
    <source>
        <dbReference type="Proteomes" id="UP000000689"/>
    </source>
</evidence>
<evidence type="ECO:0000256" key="4">
    <source>
        <dbReference type="ARBA" id="ARBA00012869"/>
    </source>
</evidence>
<dbReference type="UniPathway" id="UPA00251">
    <property type="reaction ID" value="UER00322"/>
</dbReference>
<dbReference type="Pfam" id="PF01218">
    <property type="entry name" value="Coprogen_oxidas"/>
    <property type="match status" value="1"/>
</dbReference>
<proteinExistence type="inferred from homology"/>
<comment type="pathway">
    <text evidence="1">Porphyrin-containing compound metabolism; protoporphyrin-IX biosynthesis; protoporphyrinogen-IX from coproporphyrinogen-III (O2 route): step 1/1.</text>
</comment>
<dbReference type="Proteomes" id="UP000000689">
    <property type="component" value="Chromosome 1"/>
</dbReference>
<dbReference type="Gene3D" id="3.40.1500.10">
    <property type="entry name" value="Coproporphyrinogen III oxidase, aerobic"/>
    <property type="match status" value="1"/>
</dbReference>
<dbReference type="PIRSF" id="PIRSF000166">
    <property type="entry name" value="Coproporphyri_ox"/>
    <property type="match status" value="1"/>
</dbReference>
<dbReference type="GO" id="GO:0006782">
    <property type="term" value="P:protoporphyrinogen IX biosynthetic process"/>
    <property type="evidence" value="ECO:0007669"/>
    <property type="project" value="UniProtKB-UniPathway"/>
</dbReference>
<name>G0W4I1_NAUDC</name>
<dbReference type="RefSeq" id="XP_003667962.1">
    <property type="nucleotide sequence ID" value="XM_003667914.1"/>
</dbReference>
<evidence type="ECO:0000256" key="5">
    <source>
        <dbReference type="ARBA" id="ARBA00023002"/>
    </source>
</evidence>
<dbReference type="GeneID" id="11494099"/>
<dbReference type="AlphaFoldDB" id="G0W4I1"/>
<dbReference type="InterPro" id="IPR001260">
    <property type="entry name" value="Coprogen_oxidase_aer"/>
</dbReference>
<dbReference type="EC" id="1.3.3.3" evidence="4"/>
<evidence type="ECO:0000256" key="3">
    <source>
        <dbReference type="ARBA" id="ARBA00011738"/>
    </source>
</evidence>
<dbReference type="OMA" id="VHANWRY"/>
<reference evidence="7 8" key="1">
    <citation type="journal article" date="2011" name="Proc. Natl. Acad. Sci. U.S.A.">
        <title>Evolutionary erosion of yeast sex chromosomes by mating-type switching accidents.</title>
        <authorList>
            <person name="Gordon J.L."/>
            <person name="Armisen D."/>
            <person name="Proux-Wera E."/>
            <person name="Oheigeartaigh S.S."/>
            <person name="Byrne K.P."/>
            <person name="Wolfe K.H."/>
        </authorList>
    </citation>
    <scope>NUCLEOTIDE SEQUENCE [LARGE SCALE GENOMIC DNA]</scope>
    <source>
        <strain evidence="8">ATCC 10597 / BCRC 20456 / CBS 421 / NBRC 0211 / NRRL Y-12639</strain>
    </source>
</reference>
<dbReference type="PANTHER" id="PTHR10755">
    <property type="entry name" value="COPROPORPHYRINOGEN III OXIDASE, MITOCHONDRIAL"/>
    <property type="match status" value="1"/>
</dbReference>
<dbReference type="OrthoDB" id="15318at2759"/>
<dbReference type="GO" id="GO:0005829">
    <property type="term" value="C:cytosol"/>
    <property type="evidence" value="ECO:0007669"/>
    <property type="project" value="EnsemblFungi"/>
</dbReference>
<dbReference type="SUPFAM" id="SSF102886">
    <property type="entry name" value="Coproporphyrinogen III oxidase"/>
    <property type="match status" value="1"/>
</dbReference>
<keyword evidence="6" id="KW-0627">Porphyrin biosynthesis</keyword>
<gene>
    <name evidence="7" type="primary">NDAI0A05640</name>
    <name evidence="7" type="ordered locus">NDAI_0A05640</name>
</gene>
<dbReference type="eggNOG" id="KOG1518">
    <property type="taxonomic scope" value="Eukaryota"/>
</dbReference>
<organism evidence="7 8">
    <name type="scientific">Naumovozyma dairenensis (strain ATCC 10597 / BCRC 20456 / CBS 421 / NBRC 0211 / NRRL Y-12639)</name>
    <name type="common">Saccharomyces dairenensis</name>
    <dbReference type="NCBI Taxonomy" id="1071378"/>
    <lineage>
        <taxon>Eukaryota</taxon>
        <taxon>Fungi</taxon>
        <taxon>Dikarya</taxon>
        <taxon>Ascomycota</taxon>
        <taxon>Saccharomycotina</taxon>
        <taxon>Saccharomycetes</taxon>
        <taxon>Saccharomycetales</taxon>
        <taxon>Saccharomycetaceae</taxon>
        <taxon>Naumovozyma</taxon>
    </lineage>
</organism>
<dbReference type="InterPro" id="IPR036406">
    <property type="entry name" value="Coprogen_oxidase_aer_sf"/>
</dbReference>
<comment type="similarity">
    <text evidence="2">Belongs to the aerobic coproporphyrinogen-III oxidase family.</text>
</comment>
<accession>G0W4I1</accession>
<sequence>MPAPQDKTHLPIREQMEALIRRKQAEITKGLESVDTVKFQADTWTRGNDGGGGTSMVIQNGSTFEKGGVNISVVYGDLTAGGIMAMKNDHKDLELPVDSETGLPVAEGVKFFACGLSMVIHPKNPHCPTTHLNYRYFETWKADGTPQTWWFGGGADLTPSYLYEEDAKLFHRLHKEALDKHDTALYPKFKKWADEYFYIAHRKETRGIGGTFFDDFNDRDPQEILKICEDSFDAFLPSYIPIIQKRKDLPFTEEEKKWQLIRRGRYVEYNLIYDRGTQFGLRTPGSRVESILMSLPEHASWLYNHHPEPGSREARLLEVTTNPIEWA</sequence>
<dbReference type="FunFam" id="3.40.1500.10:FF:000006">
    <property type="entry name" value="Coproporphyrinogen III oxidase"/>
    <property type="match status" value="1"/>
</dbReference>
<evidence type="ECO:0000256" key="2">
    <source>
        <dbReference type="ARBA" id="ARBA00010644"/>
    </source>
</evidence>
<dbReference type="PANTHER" id="PTHR10755:SF0">
    <property type="entry name" value="OXYGEN-DEPENDENT COPROPORPHYRINOGEN-III OXIDASE, MITOCHONDRIAL"/>
    <property type="match status" value="1"/>
</dbReference>